<evidence type="ECO:0000313" key="3">
    <source>
        <dbReference type="Proteomes" id="UP001155128"/>
    </source>
</evidence>
<feature type="signal peptide" evidence="1">
    <location>
        <begin position="1"/>
        <end position="17"/>
    </location>
</feature>
<dbReference type="Proteomes" id="UP001155128">
    <property type="component" value="Unassembled WGS sequence"/>
</dbReference>
<gene>
    <name evidence="2" type="ORF">NDO55_08495</name>
</gene>
<feature type="chain" id="PRO_5040920352" evidence="1">
    <location>
        <begin position="18"/>
        <end position="334"/>
    </location>
</feature>
<keyword evidence="3" id="KW-1185">Reference proteome</keyword>
<evidence type="ECO:0000313" key="2">
    <source>
        <dbReference type="EMBL" id="MCM8557856.1"/>
    </source>
</evidence>
<reference evidence="2" key="1">
    <citation type="submission" date="2022-06" db="EMBL/GenBank/DDBJ databases">
        <title>Sphingomicrobium sedimins sp. nov., a marine bacterium isolated from tidal flat.</title>
        <authorList>
            <person name="Kim C.-H."/>
            <person name="Yoo Y."/>
            <person name="Kim J.-J."/>
        </authorList>
    </citation>
    <scope>NUCLEOTIDE SEQUENCE</scope>
    <source>
        <strain evidence="2">GRR-S6-50</strain>
    </source>
</reference>
<name>A0A9X2EHZ8_9SPHN</name>
<protein>
    <submittedName>
        <fullName evidence="2">Uncharacterized protein</fullName>
    </submittedName>
</protein>
<evidence type="ECO:0000256" key="1">
    <source>
        <dbReference type="SAM" id="SignalP"/>
    </source>
</evidence>
<dbReference type="AlphaFoldDB" id="A0A9X2EHZ8"/>
<dbReference type="EMBL" id="JAMSHT010000001">
    <property type="protein sequence ID" value="MCM8557856.1"/>
    <property type="molecule type" value="Genomic_DNA"/>
</dbReference>
<accession>A0A9X2EHZ8</accession>
<organism evidence="2 3">
    <name type="scientific">Sphingomicrobium sediminis</name>
    <dbReference type="NCBI Taxonomy" id="2950949"/>
    <lineage>
        <taxon>Bacteria</taxon>
        <taxon>Pseudomonadati</taxon>
        <taxon>Pseudomonadota</taxon>
        <taxon>Alphaproteobacteria</taxon>
        <taxon>Sphingomonadales</taxon>
        <taxon>Sphingomonadaceae</taxon>
        <taxon>Sphingomicrobium</taxon>
    </lineage>
</organism>
<comment type="caution">
    <text evidence="2">The sequence shown here is derived from an EMBL/GenBank/DDBJ whole genome shotgun (WGS) entry which is preliminary data.</text>
</comment>
<proteinExistence type="predicted"/>
<dbReference type="RefSeq" id="WP_252114286.1">
    <property type="nucleotide sequence ID" value="NZ_JAMSHT010000001.1"/>
</dbReference>
<sequence>MLTLIAALSLATPASCAGLDIADCAATEHGIVIGAGEDAAEYLTVIDEAAVRFSRYFSAPEQPTAVVIGGQIEPGLNAELQRAGFRPLPWLTNADKRAFAIEQMRSQFEEQLGHLGETMVEQAMAQALPQLDAALPQQSVEKASGALAHEIAHGFLISLWGRPAEARDDGKIGYGSAGPDWLDELAAVTAENDILLDQRREAFPDAWTAEASEEALYPLRDYLSMDHPLLERVAMTREAAREQGSSVRVFSGAEAEELLGESNPVRFYVQSLAFADFLIETSGDETVLGRIALALRVGSFEQYLAVNDDGLPRSVDALEAAWKAWGDARASRIS</sequence>
<keyword evidence="1" id="KW-0732">Signal</keyword>